<dbReference type="SUPFAM" id="SSF54523">
    <property type="entry name" value="Pili subunits"/>
    <property type="match status" value="1"/>
</dbReference>
<dbReference type="GO" id="GO:0015628">
    <property type="term" value="P:protein secretion by the type II secretion system"/>
    <property type="evidence" value="ECO:0007669"/>
    <property type="project" value="InterPro"/>
</dbReference>
<dbReference type="AlphaFoldDB" id="A0A4Y6PPL2"/>
<dbReference type="GO" id="GO:0015627">
    <property type="term" value="C:type II protein secretion system complex"/>
    <property type="evidence" value="ECO:0007669"/>
    <property type="project" value="InterPro"/>
</dbReference>
<accession>A0A5B8Y1Z5</accession>
<evidence type="ECO:0000313" key="4">
    <source>
        <dbReference type="Proteomes" id="UP000315995"/>
    </source>
</evidence>
<gene>
    <name evidence="3" type="ORF">FIV42_04035</name>
</gene>
<dbReference type="Pfam" id="PF07963">
    <property type="entry name" value="N_methyl"/>
    <property type="match status" value="1"/>
</dbReference>
<organism evidence="3 4">
    <name type="scientific">Persicimonas caeni</name>
    <dbReference type="NCBI Taxonomy" id="2292766"/>
    <lineage>
        <taxon>Bacteria</taxon>
        <taxon>Deltaproteobacteria</taxon>
        <taxon>Bradymonadales</taxon>
        <taxon>Bradymonadaceae</taxon>
        <taxon>Persicimonas</taxon>
    </lineage>
</organism>
<dbReference type="Proteomes" id="UP000315995">
    <property type="component" value="Chromosome"/>
</dbReference>
<evidence type="ECO:0000256" key="2">
    <source>
        <dbReference type="SAM" id="Phobius"/>
    </source>
</evidence>
<reference evidence="3 4" key="1">
    <citation type="submission" date="2019-06" db="EMBL/GenBank/DDBJ databases">
        <title>Persicimonas caeni gen. nov., sp. nov., a predatory bacterium isolated from solar saltern.</title>
        <authorList>
            <person name="Wang S."/>
        </authorList>
    </citation>
    <scope>NUCLEOTIDE SEQUENCE [LARGE SCALE GENOMIC DNA]</scope>
    <source>
        <strain evidence="3 4">YN101</strain>
    </source>
</reference>
<accession>A0A4Y6PPL2</accession>
<keyword evidence="2" id="KW-1133">Transmembrane helix</keyword>
<dbReference type="PANTHER" id="PTHR30093:SF47">
    <property type="entry name" value="TYPE IV PILUS NON-CORE MINOR PILIN PILE"/>
    <property type="match status" value="1"/>
</dbReference>
<dbReference type="InterPro" id="IPR012902">
    <property type="entry name" value="N_methyl_site"/>
</dbReference>
<proteinExistence type="predicted"/>
<keyword evidence="4" id="KW-1185">Reference proteome</keyword>
<dbReference type="PANTHER" id="PTHR30093">
    <property type="entry name" value="GENERAL SECRETION PATHWAY PROTEIN G"/>
    <property type="match status" value="1"/>
</dbReference>
<dbReference type="PRINTS" id="PR00813">
    <property type="entry name" value="BCTERIALGSPG"/>
</dbReference>
<evidence type="ECO:0000313" key="3">
    <source>
        <dbReference type="EMBL" id="QDG49937.1"/>
    </source>
</evidence>
<dbReference type="RefSeq" id="WP_141196434.1">
    <property type="nucleotide sequence ID" value="NZ_CP041186.1"/>
</dbReference>
<sequence length="170" mass="18346">MRLIHPALKNRRGLTLVELMIVVAVIGILASIAGVSYIKYVKSAKIGKLKQYAMEVANAQEQYKSQNSSYMGNGDGTAITYDETASSPDKWKDLLGFTKEGLAAQNITVQTANGGSTDGCAAICEEANRSFGGMWYAVRVTQDLDPDDSANTTVVLHSELEQPIILNEGK</sequence>
<dbReference type="InterPro" id="IPR045584">
    <property type="entry name" value="Pilin-like"/>
</dbReference>
<keyword evidence="2" id="KW-0812">Transmembrane</keyword>
<keyword evidence="2" id="KW-0472">Membrane</keyword>
<feature type="transmembrane region" description="Helical" evidence="2">
    <location>
        <begin position="20"/>
        <end position="40"/>
    </location>
</feature>
<evidence type="ECO:0000256" key="1">
    <source>
        <dbReference type="ARBA" id="ARBA00022481"/>
    </source>
</evidence>
<name>A0A4Y6PPL2_PERCE</name>
<dbReference type="InterPro" id="IPR000983">
    <property type="entry name" value="Bac_GSPG_pilin"/>
</dbReference>
<dbReference type="EMBL" id="CP041186">
    <property type="protein sequence ID" value="QDG49937.1"/>
    <property type="molecule type" value="Genomic_DNA"/>
</dbReference>
<dbReference type="OrthoDB" id="9795612at2"/>
<dbReference type="Gene3D" id="3.30.700.10">
    <property type="entry name" value="Glycoprotein, Type 4 Pilin"/>
    <property type="match status" value="1"/>
</dbReference>
<dbReference type="NCBIfam" id="TIGR02532">
    <property type="entry name" value="IV_pilin_GFxxxE"/>
    <property type="match status" value="1"/>
</dbReference>
<keyword evidence="1" id="KW-0488">Methylation</keyword>
<protein>
    <submittedName>
        <fullName evidence="3">Prepilin-type N-terminal cleavage/methylation domain-containing protein</fullName>
    </submittedName>
</protein>
<dbReference type="PROSITE" id="PS00409">
    <property type="entry name" value="PROKAR_NTER_METHYL"/>
    <property type="match status" value="1"/>
</dbReference>